<comment type="similarity">
    <text evidence="2">Belongs to the TRAFAC class translation factor GTPase superfamily. Classic translation factor GTPase family. EF-Tu/EF-1A subfamily.</text>
</comment>
<evidence type="ECO:0008006" key="13">
    <source>
        <dbReference type="Google" id="ProtNLM"/>
    </source>
</evidence>
<dbReference type="SUPFAM" id="SSF50447">
    <property type="entry name" value="Translation proteins"/>
    <property type="match status" value="1"/>
</dbReference>
<sequence length="454" mass="50475">AWDDGAANGNDVTSSFTNLNIGAKPFVPNINAAVFVPGKKAEPAENFPESQEQAPDTNSMEEEQVVPVPQASLPEELSSKEEHINVVFIGHVDAGKSTIGGQIMYLTGMVDKRTLEKYEREAKEKNRETWYGASQADVAVLVISARRGEFETGFERGGQTREHAMLAKTAGVQHLIVLINKMDDSTVKWSEERYKECKEKLIPFLKKVGFNPKKDIHFMPCSGLTGANLKKSDYDNHPWYTGLPLIPYLDNLPTLTRSGDGPLRLPIVDKYKDMGVIVLGKVESGSVYKGQMLVMQPNRRKVKVLGIQSDEVETELAIAGENVKVRVDSIEEEEISKGFVLCTPDNLCSTGQLFDAQIAIIEYKSIICAGYSAILHIHTCIEEVVIKQLICLLDRKTGEKKKTRFVKQDQTVIARLQTQGPVCIESFKTFPQMGRFTLRDEGRTIAIGKVLKVL</sequence>
<dbReference type="InterPro" id="IPR000795">
    <property type="entry name" value="T_Tr_GTP-bd_dom"/>
</dbReference>
<organism evidence="11 12">
    <name type="scientific">Ciona savignyi</name>
    <name type="common">Pacific transparent sea squirt</name>
    <dbReference type="NCBI Taxonomy" id="51511"/>
    <lineage>
        <taxon>Eukaryota</taxon>
        <taxon>Metazoa</taxon>
        <taxon>Chordata</taxon>
        <taxon>Tunicata</taxon>
        <taxon>Ascidiacea</taxon>
        <taxon>Phlebobranchia</taxon>
        <taxon>Cionidae</taxon>
        <taxon>Ciona</taxon>
    </lineage>
</organism>
<dbReference type="Pfam" id="PF22594">
    <property type="entry name" value="GTP-eEF1A_C"/>
    <property type="match status" value="1"/>
</dbReference>
<proteinExistence type="inferred from homology"/>
<evidence type="ECO:0000259" key="10">
    <source>
        <dbReference type="Pfam" id="PF22594"/>
    </source>
</evidence>
<keyword evidence="3" id="KW-0963">Cytoplasm</keyword>
<evidence type="ECO:0000256" key="7">
    <source>
        <dbReference type="SAM" id="MobiDB-lite"/>
    </source>
</evidence>
<evidence type="ECO:0000256" key="1">
    <source>
        <dbReference type="ARBA" id="ARBA00004496"/>
    </source>
</evidence>
<dbReference type="AlphaFoldDB" id="H2ZIC3"/>
<dbReference type="GO" id="GO:0006415">
    <property type="term" value="P:translational termination"/>
    <property type="evidence" value="ECO:0007669"/>
    <property type="project" value="UniProtKB-ARBA"/>
</dbReference>
<dbReference type="Gene3D" id="2.40.30.10">
    <property type="entry name" value="Translation factors"/>
    <property type="match status" value="2"/>
</dbReference>
<dbReference type="InterPro" id="IPR050100">
    <property type="entry name" value="TRAFAC_GTPase_members"/>
</dbReference>
<dbReference type="FunFam" id="2.40.30.10:FF:000017">
    <property type="entry name" value="Eukaryotic peptide chain release factor GTP-binding subunit"/>
    <property type="match status" value="1"/>
</dbReference>
<dbReference type="GO" id="GO:0003924">
    <property type="term" value="F:GTPase activity"/>
    <property type="evidence" value="ECO:0007669"/>
    <property type="project" value="InterPro"/>
</dbReference>
<reference evidence="11" key="2">
    <citation type="submission" date="2025-08" db="UniProtKB">
        <authorList>
            <consortium name="Ensembl"/>
        </authorList>
    </citation>
    <scope>IDENTIFICATION</scope>
</reference>
<evidence type="ECO:0000256" key="4">
    <source>
        <dbReference type="ARBA" id="ARBA00022741"/>
    </source>
</evidence>
<dbReference type="SUPFAM" id="SSF50465">
    <property type="entry name" value="EF-Tu/eEF-1alpha/eIF2-gamma C-terminal domain"/>
    <property type="match status" value="1"/>
</dbReference>
<name>H2ZIC3_CIOSA</name>
<dbReference type="InterPro" id="IPR004161">
    <property type="entry name" value="EFTu-like_2"/>
</dbReference>
<evidence type="ECO:0000259" key="8">
    <source>
        <dbReference type="Pfam" id="PF00009"/>
    </source>
</evidence>
<feature type="region of interest" description="Disordered" evidence="7">
    <location>
        <begin position="42"/>
        <end position="69"/>
    </location>
</feature>
<evidence type="ECO:0000313" key="12">
    <source>
        <dbReference type="Proteomes" id="UP000007875"/>
    </source>
</evidence>
<evidence type="ECO:0000256" key="2">
    <source>
        <dbReference type="ARBA" id="ARBA00007249"/>
    </source>
</evidence>
<dbReference type="PANTHER" id="PTHR23115">
    <property type="entry name" value="TRANSLATION FACTOR"/>
    <property type="match status" value="1"/>
</dbReference>
<comment type="subcellular location">
    <subcellularLocation>
        <location evidence="1">Cytoplasm</location>
    </subcellularLocation>
</comment>
<dbReference type="CDD" id="cd04089">
    <property type="entry name" value="eRF3_II"/>
    <property type="match status" value="1"/>
</dbReference>
<dbReference type="InterPro" id="IPR009001">
    <property type="entry name" value="Transl_elong_EF1A/Init_IF2_C"/>
</dbReference>
<evidence type="ECO:0000313" key="11">
    <source>
        <dbReference type="Ensembl" id="ENSCSAVP00000017339.1"/>
    </source>
</evidence>
<dbReference type="GO" id="GO:0005737">
    <property type="term" value="C:cytoplasm"/>
    <property type="evidence" value="ECO:0007669"/>
    <property type="project" value="UniProtKB-SubCell"/>
</dbReference>
<feature type="domain" description="Tr-type G" evidence="8">
    <location>
        <begin position="128"/>
        <end position="230"/>
    </location>
</feature>
<dbReference type="Pfam" id="PF03144">
    <property type="entry name" value="GTP_EFTU_D2"/>
    <property type="match status" value="1"/>
</dbReference>
<reference evidence="12" key="1">
    <citation type="submission" date="2003-08" db="EMBL/GenBank/DDBJ databases">
        <authorList>
            <person name="Birren B."/>
            <person name="Nusbaum C."/>
            <person name="Abebe A."/>
            <person name="Abouelleil A."/>
            <person name="Adekoya E."/>
            <person name="Ait-zahra M."/>
            <person name="Allen N."/>
            <person name="Allen T."/>
            <person name="An P."/>
            <person name="Anderson M."/>
            <person name="Anderson S."/>
            <person name="Arachchi H."/>
            <person name="Armbruster J."/>
            <person name="Bachantsang P."/>
            <person name="Baldwin J."/>
            <person name="Barry A."/>
            <person name="Bayul T."/>
            <person name="Blitshsteyn B."/>
            <person name="Bloom T."/>
            <person name="Blye J."/>
            <person name="Boguslavskiy L."/>
            <person name="Borowsky M."/>
            <person name="Boukhgalter B."/>
            <person name="Brunache A."/>
            <person name="Butler J."/>
            <person name="Calixte N."/>
            <person name="Calvo S."/>
            <person name="Camarata J."/>
            <person name="Campo K."/>
            <person name="Chang J."/>
            <person name="Cheshatsang Y."/>
            <person name="Citroen M."/>
            <person name="Collymore A."/>
            <person name="Considine T."/>
            <person name="Cook A."/>
            <person name="Cooke P."/>
            <person name="Corum B."/>
            <person name="Cuomo C."/>
            <person name="David R."/>
            <person name="Dawoe T."/>
            <person name="Degray S."/>
            <person name="Dodge S."/>
            <person name="Dooley K."/>
            <person name="Dorje P."/>
            <person name="Dorjee K."/>
            <person name="Dorris L."/>
            <person name="Duffey N."/>
            <person name="Dupes A."/>
            <person name="Elkins T."/>
            <person name="Engels R."/>
            <person name="Erickson J."/>
            <person name="Farina A."/>
            <person name="Faro S."/>
            <person name="Ferreira P."/>
            <person name="Fischer H."/>
            <person name="Fitzgerald M."/>
            <person name="Foley K."/>
            <person name="Gage D."/>
            <person name="Galagan J."/>
            <person name="Gearin G."/>
            <person name="Gnerre S."/>
            <person name="Gnirke A."/>
            <person name="Goyette A."/>
            <person name="Graham J."/>
            <person name="Grandbois E."/>
            <person name="Gyaltsen K."/>
            <person name="Hafez N."/>
            <person name="Hagopian D."/>
            <person name="Hagos B."/>
            <person name="Hall J."/>
            <person name="Hatcher B."/>
            <person name="Heller A."/>
            <person name="Higgins H."/>
            <person name="Honan T."/>
            <person name="Horn A."/>
            <person name="Houde N."/>
            <person name="Hughes L."/>
            <person name="Hulme W."/>
            <person name="Husby E."/>
            <person name="Iliev I."/>
            <person name="Jaffe D."/>
            <person name="Jones C."/>
            <person name="Kamal M."/>
            <person name="Kamat A."/>
            <person name="Kamvysselis M."/>
            <person name="Karlsson E."/>
            <person name="Kells C."/>
            <person name="Kieu A."/>
            <person name="Kisner P."/>
            <person name="Kodira C."/>
            <person name="Kulbokas E."/>
            <person name="Labutti K."/>
            <person name="Lama D."/>
            <person name="Landers T."/>
            <person name="Leger J."/>
            <person name="Levine S."/>
            <person name="Lewis D."/>
            <person name="Lewis T."/>
            <person name="Lindblad-toh K."/>
            <person name="Liu X."/>
            <person name="Lokyitsang T."/>
            <person name="Lokyitsang Y."/>
            <person name="Lucien O."/>
            <person name="Lui A."/>
            <person name="Ma L.J."/>
            <person name="Mabbitt R."/>
            <person name="Macdonald J."/>
            <person name="Maclean C."/>
            <person name="Major J."/>
            <person name="Manning J."/>
            <person name="Marabella R."/>
            <person name="Maru K."/>
            <person name="Matthews C."/>
            <person name="Mauceli E."/>
            <person name="Mccarthy M."/>
            <person name="Mcdonough S."/>
            <person name="Mcghee T."/>
            <person name="Meldrim J."/>
            <person name="Meneus L."/>
            <person name="Mesirov J."/>
            <person name="Mihalev A."/>
            <person name="Mihova T."/>
            <person name="Mikkelsen T."/>
            <person name="Mlenga V."/>
            <person name="Moru K."/>
            <person name="Mozes J."/>
            <person name="Mulrain L."/>
            <person name="Munson G."/>
            <person name="Naylor J."/>
            <person name="Newes C."/>
            <person name="Nguyen C."/>
            <person name="Nguyen N."/>
            <person name="Nguyen T."/>
            <person name="Nicol R."/>
            <person name="Nielsen C."/>
            <person name="Nizzari M."/>
            <person name="Norbu C."/>
            <person name="Norbu N."/>
            <person name="O'donnell P."/>
            <person name="Okoawo O."/>
            <person name="O'leary S."/>
            <person name="Omotosho B."/>
            <person name="O'neill K."/>
            <person name="Osman S."/>
            <person name="Parker S."/>
            <person name="Perrin D."/>
            <person name="Phunkhang P."/>
            <person name="Piqani B."/>
            <person name="Purcell S."/>
            <person name="Rachupka T."/>
            <person name="Ramasamy U."/>
            <person name="Rameau R."/>
            <person name="Ray V."/>
            <person name="Raymond C."/>
            <person name="Retta R."/>
            <person name="Richardson S."/>
            <person name="Rise C."/>
            <person name="Rodriguez J."/>
            <person name="Rogers J."/>
            <person name="Rogov P."/>
            <person name="Rutman M."/>
            <person name="Schupbach R."/>
            <person name="Seaman C."/>
            <person name="Settipalli S."/>
            <person name="Sharpe T."/>
            <person name="Sheridan J."/>
            <person name="Sherpa N."/>
            <person name="Shi J."/>
            <person name="Smirnov S."/>
            <person name="Smith C."/>
            <person name="Sougnez C."/>
            <person name="Spencer B."/>
            <person name="Stalker J."/>
            <person name="Stange-thomann N."/>
            <person name="Stavropoulos S."/>
            <person name="Stetson K."/>
            <person name="Stone C."/>
            <person name="Stone S."/>
            <person name="Stubbs M."/>
            <person name="Talamas J."/>
            <person name="Tchuinga P."/>
            <person name="Tenzing P."/>
            <person name="Tesfaye S."/>
            <person name="Theodore J."/>
            <person name="Thoulutsang Y."/>
            <person name="Topham K."/>
            <person name="Towey S."/>
            <person name="Tsamla T."/>
            <person name="Tsomo N."/>
            <person name="Vallee D."/>
            <person name="Vassiliev H."/>
            <person name="Venkataraman V."/>
            <person name="Vinson J."/>
            <person name="Vo A."/>
            <person name="Wade C."/>
            <person name="Wang S."/>
            <person name="Wangchuk T."/>
            <person name="Wangdi T."/>
            <person name="Whittaker C."/>
            <person name="Wilkinson J."/>
            <person name="Wu Y."/>
            <person name="Wyman D."/>
            <person name="Yadav S."/>
            <person name="Yang S."/>
            <person name="Yang X."/>
            <person name="Yeager S."/>
            <person name="Yee E."/>
            <person name="Young G."/>
            <person name="Zainoun J."/>
            <person name="Zembeck L."/>
            <person name="Zimmer A."/>
            <person name="Zody M."/>
            <person name="Lander E."/>
        </authorList>
    </citation>
    <scope>NUCLEOTIDE SEQUENCE [LARGE SCALE GENOMIC DNA]</scope>
</reference>
<dbReference type="GO" id="GO:0005525">
    <property type="term" value="F:GTP binding"/>
    <property type="evidence" value="ECO:0007669"/>
    <property type="project" value="UniProtKB-KW"/>
</dbReference>
<protein>
    <recommendedName>
        <fullName evidence="13">Tr-type G domain-containing protein</fullName>
    </recommendedName>
</protein>
<dbReference type="InterPro" id="IPR054696">
    <property type="entry name" value="GTP-eEF1A_C"/>
</dbReference>
<keyword evidence="6" id="KW-0342">GTP-binding</keyword>
<dbReference type="Gene3D" id="3.40.50.300">
    <property type="entry name" value="P-loop containing nucleotide triphosphate hydrolases"/>
    <property type="match status" value="2"/>
</dbReference>
<dbReference type="Pfam" id="PF00009">
    <property type="entry name" value="GTP_EFTU"/>
    <property type="match status" value="2"/>
</dbReference>
<reference evidence="11" key="3">
    <citation type="submission" date="2025-09" db="UniProtKB">
        <authorList>
            <consortium name="Ensembl"/>
        </authorList>
    </citation>
    <scope>IDENTIFICATION</scope>
</reference>
<dbReference type="Ensembl" id="ENSCSAVT00000017528.1">
    <property type="protein sequence ID" value="ENSCSAVP00000017339.1"/>
    <property type="gene ID" value="ENSCSAVG00000010206.1"/>
</dbReference>
<keyword evidence="5" id="KW-0648">Protein biosynthesis</keyword>
<accession>H2ZIC3</accession>
<dbReference type="GeneTree" id="ENSGT00940000155582"/>
<dbReference type="SUPFAM" id="SSF52540">
    <property type="entry name" value="P-loop containing nucleoside triphosphate hydrolases"/>
    <property type="match status" value="1"/>
</dbReference>
<keyword evidence="4" id="KW-0547">Nucleotide-binding</keyword>
<feature type="domain" description="GTP-eEF1A C-terminal" evidence="10">
    <location>
        <begin position="354"/>
        <end position="450"/>
    </location>
</feature>
<feature type="compositionally biased region" description="Polar residues" evidence="7">
    <location>
        <begin position="48"/>
        <end position="58"/>
    </location>
</feature>
<dbReference type="InterPro" id="IPR009000">
    <property type="entry name" value="Transl_B-barrel_sf"/>
</dbReference>
<evidence type="ECO:0000259" key="9">
    <source>
        <dbReference type="Pfam" id="PF03144"/>
    </source>
</evidence>
<evidence type="ECO:0000256" key="5">
    <source>
        <dbReference type="ARBA" id="ARBA00022917"/>
    </source>
</evidence>
<dbReference type="Proteomes" id="UP000007875">
    <property type="component" value="Unassembled WGS sequence"/>
</dbReference>
<dbReference type="CDD" id="cd03704">
    <property type="entry name" value="eRF3_C_III"/>
    <property type="match status" value="1"/>
</dbReference>
<evidence type="ECO:0000256" key="6">
    <source>
        <dbReference type="ARBA" id="ARBA00023134"/>
    </source>
</evidence>
<dbReference type="FunFam" id="2.40.30.10:FF:000020">
    <property type="entry name" value="Translation elongation factor EF-1"/>
    <property type="match status" value="1"/>
</dbReference>
<dbReference type="InterPro" id="IPR027417">
    <property type="entry name" value="P-loop_NTPase"/>
</dbReference>
<feature type="domain" description="Tr-type G" evidence="8">
    <location>
        <begin position="81"/>
        <end position="120"/>
    </location>
</feature>
<keyword evidence="12" id="KW-1185">Reference proteome</keyword>
<dbReference type="HOGENOM" id="CLU_007265_3_8_1"/>
<feature type="domain" description="Translation elongation factor EFTu-like" evidence="9">
    <location>
        <begin position="275"/>
        <end position="342"/>
    </location>
</feature>
<evidence type="ECO:0000256" key="3">
    <source>
        <dbReference type="ARBA" id="ARBA00022490"/>
    </source>
</evidence>